<dbReference type="CDD" id="cd08473">
    <property type="entry name" value="PBP2_CrgA_like_4"/>
    <property type="match status" value="1"/>
</dbReference>
<dbReference type="PROSITE" id="PS50931">
    <property type="entry name" value="HTH_LYSR"/>
    <property type="match status" value="1"/>
</dbReference>
<dbReference type="GO" id="GO:0003700">
    <property type="term" value="F:DNA-binding transcription factor activity"/>
    <property type="evidence" value="ECO:0007669"/>
    <property type="project" value="InterPro"/>
</dbReference>
<dbReference type="InterPro" id="IPR058163">
    <property type="entry name" value="LysR-type_TF_proteobact-type"/>
</dbReference>
<dbReference type="GO" id="GO:0043565">
    <property type="term" value="F:sequence-specific DNA binding"/>
    <property type="evidence" value="ECO:0007669"/>
    <property type="project" value="TreeGrafter"/>
</dbReference>
<name>A0AB39CIG9_9BURK</name>
<dbReference type="Pfam" id="PF00126">
    <property type="entry name" value="HTH_1"/>
    <property type="match status" value="1"/>
</dbReference>
<dbReference type="GO" id="GO:0006351">
    <property type="term" value="P:DNA-templated transcription"/>
    <property type="evidence" value="ECO:0007669"/>
    <property type="project" value="TreeGrafter"/>
</dbReference>
<keyword evidence="3" id="KW-0238">DNA-binding</keyword>
<evidence type="ECO:0000259" key="6">
    <source>
        <dbReference type="PROSITE" id="PS50931"/>
    </source>
</evidence>
<evidence type="ECO:0000256" key="2">
    <source>
        <dbReference type="ARBA" id="ARBA00023015"/>
    </source>
</evidence>
<dbReference type="AlphaFoldDB" id="A0AB39CIG9"/>
<dbReference type="RefSeq" id="WP_368643356.1">
    <property type="nucleotide sequence ID" value="NZ_CP158252.1"/>
</dbReference>
<dbReference type="InterPro" id="IPR005119">
    <property type="entry name" value="LysR_subst-bd"/>
</dbReference>
<evidence type="ECO:0000256" key="5">
    <source>
        <dbReference type="SAM" id="MobiDB-lite"/>
    </source>
</evidence>
<reference evidence="7" key="1">
    <citation type="submission" date="2024-05" db="EMBL/GenBank/DDBJ databases">
        <authorList>
            <person name="Luo Y.-C."/>
            <person name="Nicholds J."/>
            <person name="Mortimer T."/>
            <person name="Maboni G."/>
        </authorList>
    </citation>
    <scope>NUCLEOTIDE SEQUENCE</scope>
    <source>
        <strain evidence="7">153920</strain>
    </source>
</reference>
<dbReference type="Gene3D" id="3.40.190.290">
    <property type="match status" value="1"/>
</dbReference>
<dbReference type="Pfam" id="PF03466">
    <property type="entry name" value="LysR_substrate"/>
    <property type="match status" value="1"/>
</dbReference>
<comment type="similarity">
    <text evidence="1">Belongs to the LysR transcriptional regulatory family.</text>
</comment>
<evidence type="ECO:0000256" key="4">
    <source>
        <dbReference type="ARBA" id="ARBA00023163"/>
    </source>
</evidence>
<dbReference type="SUPFAM" id="SSF53850">
    <property type="entry name" value="Periplasmic binding protein-like II"/>
    <property type="match status" value="1"/>
</dbReference>
<dbReference type="SUPFAM" id="SSF46785">
    <property type="entry name" value="Winged helix' DNA-binding domain"/>
    <property type="match status" value="1"/>
</dbReference>
<evidence type="ECO:0000256" key="3">
    <source>
        <dbReference type="ARBA" id="ARBA00023125"/>
    </source>
</evidence>
<keyword evidence="4" id="KW-0804">Transcription</keyword>
<evidence type="ECO:0000256" key="1">
    <source>
        <dbReference type="ARBA" id="ARBA00009437"/>
    </source>
</evidence>
<dbReference type="InterPro" id="IPR000847">
    <property type="entry name" value="LysR_HTH_N"/>
</dbReference>
<organism evidence="7">
    <name type="scientific">Castellaniella ginsengisoli</name>
    <dbReference type="NCBI Taxonomy" id="546114"/>
    <lineage>
        <taxon>Bacteria</taxon>
        <taxon>Pseudomonadati</taxon>
        <taxon>Pseudomonadota</taxon>
        <taxon>Betaproteobacteria</taxon>
        <taxon>Burkholderiales</taxon>
        <taxon>Alcaligenaceae</taxon>
        <taxon>Castellaniella</taxon>
    </lineage>
</organism>
<dbReference type="InterPro" id="IPR036390">
    <property type="entry name" value="WH_DNA-bd_sf"/>
</dbReference>
<accession>A0AB39CIG9</accession>
<dbReference type="Gene3D" id="1.10.10.10">
    <property type="entry name" value="Winged helix-like DNA-binding domain superfamily/Winged helix DNA-binding domain"/>
    <property type="match status" value="1"/>
</dbReference>
<feature type="compositionally biased region" description="Basic and acidic residues" evidence="5">
    <location>
        <begin position="333"/>
        <end position="344"/>
    </location>
</feature>
<feature type="region of interest" description="Disordered" evidence="5">
    <location>
        <begin position="316"/>
        <end position="344"/>
    </location>
</feature>
<sequence length="344" mass="37247">MHDLNDMRYFAEVVDHGGFASAARALDLPTSRLSRRIARLETDLGVRLLHRSTRKLSLTAAGERYYRHCTAVRDQADQAHAELDRILAEPRGPLRVSCPVTLAQTTIGPLIPGYLARHPKVRLDMQVSNRVVDLVEEGVDVALRVRATLDDSGSAIIKQLGLSHGLLVASPDLLRRHGRPAQPADLDRFDAVGLSAPGGKVRLRLFGPQNARHEAACRPACVVDDLMTLRFAILGGIGIGMLPDYMCHEDIERGRLERILPAWSLASGIVHAAYLSRRGMLPALRSFLDYLGETLVQNPSGDLVGVTPLHDANAMAGAAPAKPRAAAPSPRPARPDRASGRGGK</sequence>
<dbReference type="EMBL" id="CP158252">
    <property type="protein sequence ID" value="XDJ41775.1"/>
    <property type="molecule type" value="Genomic_DNA"/>
</dbReference>
<dbReference type="PANTHER" id="PTHR30537:SF31">
    <property type="entry name" value="TRANSCRIPTIONAL REGULATOR, LYSR FAMILY"/>
    <property type="match status" value="1"/>
</dbReference>
<feature type="domain" description="HTH lysR-type" evidence="6">
    <location>
        <begin position="1"/>
        <end position="59"/>
    </location>
</feature>
<dbReference type="FunFam" id="1.10.10.10:FF:000001">
    <property type="entry name" value="LysR family transcriptional regulator"/>
    <property type="match status" value="1"/>
</dbReference>
<feature type="compositionally biased region" description="Low complexity" evidence="5">
    <location>
        <begin position="316"/>
        <end position="328"/>
    </location>
</feature>
<evidence type="ECO:0000313" key="7">
    <source>
        <dbReference type="EMBL" id="XDJ41775.1"/>
    </source>
</evidence>
<protein>
    <submittedName>
        <fullName evidence="7">LysR family transcriptional regulator</fullName>
    </submittedName>
</protein>
<gene>
    <name evidence="7" type="ORF">ABRY99_12710</name>
</gene>
<proteinExistence type="inferred from homology"/>
<keyword evidence="2" id="KW-0805">Transcription regulation</keyword>
<dbReference type="PANTHER" id="PTHR30537">
    <property type="entry name" value="HTH-TYPE TRANSCRIPTIONAL REGULATOR"/>
    <property type="match status" value="1"/>
</dbReference>
<dbReference type="InterPro" id="IPR036388">
    <property type="entry name" value="WH-like_DNA-bd_sf"/>
</dbReference>